<organism evidence="5 6">
    <name type="scientific">Alistipes finegoldii</name>
    <dbReference type="NCBI Taxonomy" id="214856"/>
    <lineage>
        <taxon>Bacteria</taxon>
        <taxon>Pseudomonadati</taxon>
        <taxon>Bacteroidota</taxon>
        <taxon>Bacteroidia</taxon>
        <taxon>Bacteroidales</taxon>
        <taxon>Rikenellaceae</taxon>
        <taxon>Alistipes</taxon>
    </lineage>
</organism>
<sequence length="131" mass="14181">MPPDWGGVDAVGTVAPFYLKPGSVEELVAFYKPIAAACAPLPFYAYHIPSMTGINLPMIDFLKNGSKEIPNLNGIKFTSNNFMEMIECIRFDGGRFDILNGFDEMLLCGMAVGARGGVGSTYNYSLRTSPA</sequence>
<dbReference type="InterPro" id="IPR013785">
    <property type="entry name" value="Aldolase_TIM"/>
</dbReference>
<dbReference type="Pfam" id="PF00701">
    <property type="entry name" value="DHDPS"/>
    <property type="match status" value="1"/>
</dbReference>
<dbReference type="Proteomes" id="UP001055105">
    <property type="component" value="Unassembled WGS sequence"/>
</dbReference>
<evidence type="ECO:0000256" key="4">
    <source>
        <dbReference type="ARBA" id="ARBA00023277"/>
    </source>
</evidence>
<dbReference type="InterPro" id="IPR002220">
    <property type="entry name" value="DapA-like"/>
</dbReference>
<evidence type="ECO:0000256" key="3">
    <source>
        <dbReference type="ARBA" id="ARBA00023239"/>
    </source>
</evidence>
<reference evidence="5" key="1">
    <citation type="submission" date="2022-01" db="EMBL/GenBank/DDBJ databases">
        <title>Novel bile acid biosynthetic pathways are enriched in the microbiome of centenarians.</title>
        <authorList>
            <person name="Sato Y."/>
            <person name="Atarashi K."/>
            <person name="Plichta R.D."/>
            <person name="Arai Y."/>
            <person name="Sasajima S."/>
            <person name="Kearney M.S."/>
            <person name="Suda W."/>
            <person name="Takeshita K."/>
            <person name="Sasaki T."/>
            <person name="Okamoto S."/>
            <person name="Skelly N.A."/>
            <person name="Okamura Y."/>
            <person name="Vlamakis H."/>
            <person name="Li Y."/>
            <person name="Tanoue T."/>
            <person name="Takei H."/>
            <person name="Nittono H."/>
            <person name="Narushima S."/>
            <person name="Irie J."/>
            <person name="Itoh H."/>
            <person name="Moriya K."/>
            <person name="Sugiura Y."/>
            <person name="Suematsu M."/>
            <person name="Moritoki N."/>
            <person name="Shibata S."/>
            <person name="Littman R.D."/>
            <person name="Fischbach A.M."/>
            <person name="Uwamino Y."/>
            <person name="Inoue T."/>
            <person name="Honda A."/>
            <person name="Hattori M."/>
            <person name="Murai T."/>
            <person name="Xavier J.R."/>
            <person name="Hirose N."/>
            <person name="Honda K."/>
        </authorList>
    </citation>
    <scope>NUCLEOTIDE SEQUENCE</scope>
    <source>
        <strain evidence="5">CE91-St16</strain>
    </source>
</reference>
<dbReference type="SUPFAM" id="SSF51569">
    <property type="entry name" value="Aldolase"/>
    <property type="match status" value="1"/>
</dbReference>
<protein>
    <submittedName>
        <fullName evidence="5">Uncharacterized protein</fullName>
    </submittedName>
</protein>
<gene>
    <name evidence="5" type="ORF">CE91St16_10710</name>
</gene>
<evidence type="ECO:0000313" key="6">
    <source>
        <dbReference type="Proteomes" id="UP001055105"/>
    </source>
</evidence>
<dbReference type="PANTHER" id="PTHR12128">
    <property type="entry name" value="DIHYDRODIPICOLINATE SYNTHASE"/>
    <property type="match status" value="1"/>
</dbReference>
<name>A0AA37KNW5_9BACT</name>
<proteinExistence type="predicted"/>
<evidence type="ECO:0000256" key="1">
    <source>
        <dbReference type="ARBA" id="ARBA00004496"/>
    </source>
</evidence>
<evidence type="ECO:0000313" key="5">
    <source>
        <dbReference type="EMBL" id="GKI18163.1"/>
    </source>
</evidence>
<dbReference type="GO" id="GO:0005737">
    <property type="term" value="C:cytoplasm"/>
    <property type="evidence" value="ECO:0007669"/>
    <property type="project" value="UniProtKB-SubCell"/>
</dbReference>
<comment type="caution">
    <text evidence="5">The sequence shown here is derived from an EMBL/GenBank/DDBJ whole genome shotgun (WGS) entry which is preliminary data.</text>
</comment>
<dbReference type="EMBL" id="BQOL01000001">
    <property type="protein sequence ID" value="GKI18163.1"/>
    <property type="molecule type" value="Genomic_DNA"/>
</dbReference>
<dbReference type="Gene3D" id="3.20.20.70">
    <property type="entry name" value="Aldolase class I"/>
    <property type="match status" value="1"/>
</dbReference>
<keyword evidence="3" id="KW-0456">Lyase</keyword>
<dbReference type="GO" id="GO:0016829">
    <property type="term" value="F:lyase activity"/>
    <property type="evidence" value="ECO:0007669"/>
    <property type="project" value="UniProtKB-KW"/>
</dbReference>
<evidence type="ECO:0000256" key="2">
    <source>
        <dbReference type="ARBA" id="ARBA00022490"/>
    </source>
</evidence>
<accession>A0AA37KNW5</accession>
<dbReference type="AlphaFoldDB" id="A0AA37KNW5"/>
<dbReference type="RefSeq" id="WP_240049021.1">
    <property type="nucleotide sequence ID" value="NZ_AP025581.1"/>
</dbReference>
<comment type="subcellular location">
    <subcellularLocation>
        <location evidence="1">Cytoplasm</location>
    </subcellularLocation>
</comment>
<dbReference type="PANTHER" id="PTHR12128:SF21">
    <property type="entry name" value="N-ACETYLNEURAMINATE LYASE"/>
    <property type="match status" value="1"/>
</dbReference>
<keyword evidence="4" id="KW-0119">Carbohydrate metabolism</keyword>
<keyword evidence="2" id="KW-0963">Cytoplasm</keyword>